<dbReference type="AlphaFoldDB" id="A0AB38BLD6"/>
<accession>A0AB38BLD6</accession>
<dbReference type="Proteomes" id="UP000199686">
    <property type="component" value="Unassembled WGS sequence"/>
</dbReference>
<dbReference type="EMBL" id="FOQC01000065">
    <property type="protein sequence ID" value="SFI17448.1"/>
    <property type="molecule type" value="Genomic_DNA"/>
</dbReference>
<organism evidence="3 5">
    <name type="scientific">Trichococcus flocculiformis</name>
    <dbReference type="NCBI Taxonomy" id="82803"/>
    <lineage>
        <taxon>Bacteria</taxon>
        <taxon>Bacillati</taxon>
        <taxon>Bacillota</taxon>
        <taxon>Bacilli</taxon>
        <taxon>Lactobacillales</taxon>
        <taxon>Carnobacteriaceae</taxon>
        <taxon>Trichococcus</taxon>
    </lineage>
</organism>
<name>A0AB38BLD6_9LACT</name>
<gene>
    <name evidence="3" type="ORF">SAMN04488507_106511</name>
    <name evidence="2" type="ORF">TFLO_1930</name>
</gene>
<evidence type="ECO:0008006" key="6">
    <source>
        <dbReference type="Google" id="ProtNLM"/>
    </source>
</evidence>
<feature type="region of interest" description="Disordered" evidence="1">
    <location>
        <begin position="40"/>
        <end position="62"/>
    </location>
</feature>
<evidence type="ECO:0000313" key="3">
    <source>
        <dbReference type="EMBL" id="SFI17448.1"/>
    </source>
</evidence>
<reference evidence="2 4" key="1">
    <citation type="submission" date="2016-02" db="EMBL/GenBank/DDBJ databases">
        <authorList>
            <person name="Strepis N."/>
        </authorList>
    </citation>
    <scope>NUCLEOTIDE SEQUENCE [LARGE SCALE GENOMIC DNA]</scope>
    <source>
        <strain evidence="2">Trichococcus flocculiformis</strain>
    </source>
</reference>
<evidence type="ECO:0000313" key="5">
    <source>
        <dbReference type="Proteomes" id="UP000199686"/>
    </source>
</evidence>
<evidence type="ECO:0000313" key="2">
    <source>
        <dbReference type="EMBL" id="CZQ95387.1"/>
    </source>
</evidence>
<dbReference type="RefSeq" id="WP_086989329.1">
    <property type="nucleotide sequence ID" value="NZ_FJMZ01000023.1"/>
</dbReference>
<comment type="caution">
    <text evidence="3">The sequence shown here is derived from an EMBL/GenBank/DDBJ whole genome shotgun (WGS) entry which is preliminary data.</text>
</comment>
<dbReference type="EMBL" id="FJMZ01000023">
    <property type="protein sequence ID" value="CZQ95387.1"/>
    <property type="molecule type" value="Genomic_DNA"/>
</dbReference>
<evidence type="ECO:0000313" key="4">
    <source>
        <dbReference type="Proteomes" id="UP000195947"/>
    </source>
</evidence>
<reference evidence="3 5" key="2">
    <citation type="submission" date="2016-10" db="EMBL/GenBank/DDBJ databases">
        <authorList>
            <person name="Varghese N."/>
            <person name="Submissions S."/>
        </authorList>
    </citation>
    <scope>NUCLEOTIDE SEQUENCE [LARGE SCALE GENOMIC DNA]</scope>
    <source>
        <strain evidence="3 5">DSM 2094</strain>
    </source>
</reference>
<protein>
    <recommendedName>
        <fullName evidence="6">Transposase</fullName>
    </recommendedName>
</protein>
<sequence>MRKDIREGVRFYIMNDIKPNFAQMARQYDSDPRTIKKHFEEQQNPELIKPRKPVPEKAVSVK</sequence>
<dbReference type="Proteomes" id="UP000195947">
    <property type="component" value="Unassembled WGS sequence"/>
</dbReference>
<evidence type="ECO:0000256" key="1">
    <source>
        <dbReference type="SAM" id="MobiDB-lite"/>
    </source>
</evidence>
<proteinExistence type="predicted"/>
<keyword evidence="4" id="KW-1185">Reference proteome</keyword>